<sequence length="183" mass="20683">MTDTFARVGWFRSGYDPAQVDSFLTQAKNAYAAGPEDTSEINEETVRNMSFGWVRNGYHAQLVDAALDRLERAFVQRRRANRVREAGEEQWLRETYERATSLYPRLRRAPGKRFAHPEGKGYAIADVDAMMERIIAFFDNAESLTSADIRNATFASASGDNAYDEAVVDVFLDRVISVLLSVE</sequence>
<name>A0A6H2EL57_9ACTO</name>
<gene>
    <name evidence="1" type="ORF">HC352_02930</name>
</gene>
<reference evidence="1 2" key="1">
    <citation type="submission" date="2020-03" db="EMBL/GenBank/DDBJ databases">
        <title>Complete genome of Arcanobacterium buesumensis sp. nov. strain 2701.</title>
        <authorList>
            <person name="Borowiak M."/>
            <person name="Alssahen M."/>
            <person name="Laemmler C."/>
            <person name="Malorny B."/>
            <person name="Hassan A."/>
            <person name="Prenger-Berninghoff E."/>
            <person name="Ploetz M."/>
            <person name="Abdulmawjood A."/>
        </authorList>
    </citation>
    <scope>NUCLEOTIDE SEQUENCE [LARGE SCALE GENOMIC DNA]</scope>
    <source>
        <strain evidence="1 2">2701</strain>
    </source>
</reference>
<dbReference type="NCBIfam" id="TIGR03543">
    <property type="entry name" value="divI1A_rptt_fam"/>
    <property type="match status" value="1"/>
</dbReference>
<dbReference type="NCBIfam" id="TIGR03544">
    <property type="entry name" value="DivI1A_domain"/>
    <property type="match status" value="1"/>
</dbReference>
<dbReference type="RefSeq" id="WP_168917507.1">
    <property type="nucleotide sequence ID" value="NZ_CP050804.1"/>
</dbReference>
<protein>
    <submittedName>
        <fullName evidence="1">DivIVA domain-containing protein</fullName>
    </submittedName>
</protein>
<evidence type="ECO:0000313" key="2">
    <source>
        <dbReference type="Proteomes" id="UP000502298"/>
    </source>
</evidence>
<dbReference type="Proteomes" id="UP000502298">
    <property type="component" value="Chromosome"/>
</dbReference>
<accession>A0A6H2EL57</accession>
<dbReference type="InterPro" id="IPR019933">
    <property type="entry name" value="DivIVA_domain"/>
</dbReference>
<dbReference type="KEGG" id="arca:HC352_02930"/>
<dbReference type="EMBL" id="CP050804">
    <property type="protein sequence ID" value="QJC21567.1"/>
    <property type="molecule type" value="Genomic_DNA"/>
</dbReference>
<proteinExistence type="predicted"/>
<keyword evidence="2" id="KW-1185">Reference proteome</keyword>
<dbReference type="Gene3D" id="6.10.250.660">
    <property type="match status" value="1"/>
</dbReference>
<organism evidence="1 2">
    <name type="scientific">Arcanobacterium buesumense</name>
    <dbReference type="NCBI Taxonomy" id="2722751"/>
    <lineage>
        <taxon>Bacteria</taxon>
        <taxon>Bacillati</taxon>
        <taxon>Actinomycetota</taxon>
        <taxon>Actinomycetes</taxon>
        <taxon>Actinomycetales</taxon>
        <taxon>Actinomycetaceae</taxon>
        <taxon>Arcanobacterium</taxon>
    </lineage>
</organism>
<evidence type="ECO:0000313" key="1">
    <source>
        <dbReference type="EMBL" id="QJC21567.1"/>
    </source>
</evidence>
<dbReference type="InterPro" id="IPR019932">
    <property type="entry name" value="CHP03543"/>
</dbReference>
<dbReference type="AlphaFoldDB" id="A0A6H2EL57"/>